<gene>
    <name evidence="3" type="ORF">PCOR1329_LOCUS23645</name>
</gene>
<reference evidence="3" key="1">
    <citation type="submission" date="2023-10" db="EMBL/GenBank/DDBJ databases">
        <authorList>
            <person name="Chen Y."/>
            <person name="Shah S."/>
            <person name="Dougan E. K."/>
            <person name="Thang M."/>
            <person name="Chan C."/>
        </authorList>
    </citation>
    <scope>NUCLEOTIDE SEQUENCE [LARGE SCALE GENOMIC DNA]</scope>
</reference>
<feature type="compositionally biased region" description="Basic and acidic residues" evidence="2">
    <location>
        <begin position="210"/>
        <end position="228"/>
    </location>
</feature>
<accession>A0ABN9RTQ0</accession>
<dbReference type="Proteomes" id="UP001189429">
    <property type="component" value="Unassembled WGS sequence"/>
</dbReference>
<organism evidence="3 4">
    <name type="scientific">Prorocentrum cordatum</name>
    <dbReference type="NCBI Taxonomy" id="2364126"/>
    <lineage>
        <taxon>Eukaryota</taxon>
        <taxon>Sar</taxon>
        <taxon>Alveolata</taxon>
        <taxon>Dinophyceae</taxon>
        <taxon>Prorocentrales</taxon>
        <taxon>Prorocentraceae</taxon>
        <taxon>Prorocentrum</taxon>
    </lineage>
</organism>
<feature type="region of interest" description="Disordered" evidence="2">
    <location>
        <begin position="53"/>
        <end position="77"/>
    </location>
</feature>
<feature type="coiled-coil region" evidence="1">
    <location>
        <begin position="12"/>
        <end position="46"/>
    </location>
</feature>
<feature type="compositionally biased region" description="Low complexity" evidence="2">
    <location>
        <begin position="281"/>
        <end position="290"/>
    </location>
</feature>
<evidence type="ECO:0000256" key="1">
    <source>
        <dbReference type="SAM" id="Coils"/>
    </source>
</evidence>
<dbReference type="EMBL" id="CAUYUJ010008036">
    <property type="protein sequence ID" value="CAK0822694.1"/>
    <property type="molecule type" value="Genomic_DNA"/>
</dbReference>
<evidence type="ECO:0000313" key="3">
    <source>
        <dbReference type="EMBL" id="CAK0822694.1"/>
    </source>
</evidence>
<feature type="compositionally biased region" description="Gly residues" evidence="2">
    <location>
        <begin position="58"/>
        <end position="73"/>
    </location>
</feature>
<sequence>MAATFAPAAQKVARLQRGNRQLEDANAALQREAAALEEERTVLLGSLEEQLQAARSRSGGGADGEGAGAGARGGSAEDQRVLQLREELRLCAEAAAAREARWERDAAELKAALERRAEQVLRTGRASAAMAKATDADLGELAGLQAQSRQLGEQAERLEDEGLRARCRCDAWALRLSHAERAALEAEGARQARQSELRATLDAMAAEAHGARTELERVSVDGPRRPEARVGGGCPGAAGDEGARHADGVAVRGGAAARAAVPPGRGAGPRPGRGAGRRPGARAGSGALGPAGPPPGRGARGPRELAGHLRAVPAAAGR</sequence>
<keyword evidence="1" id="KW-0175">Coiled coil</keyword>
<protein>
    <submittedName>
        <fullName evidence="3">Uncharacterized protein</fullName>
    </submittedName>
</protein>
<evidence type="ECO:0000256" key="2">
    <source>
        <dbReference type="SAM" id="MobiDB-lite"/>
    </source>
</evidence>
<feature type="compositionally biased region" description="Gly residues" evidence="2">
    <location>
        <begin position="265"/>
        <end position="274"/>
    </location>
</feature>
<name>A0ABN9RTQ0_9DINO</name>
<proteinExistence type="predicted"/>
<feature type="compositionally biased region" description="Low complexity" evidence="2">
    <location>
        <begin position="248"/>
        <end position="264"/>
    </location>
</feature>
<keyword evidence="4" id="KW-1185">Reference proteome</keyword>
<feature type="non-terminal residue" evidence="3">
    <location>
        <position position="318"/>
    </location>
</feature>
<feature type="region of interest" description="Disordered" evidence="2">
    <location>
        <begin position="210"/>
        <end position="318"/>
    </location>
</feature>
<evidence type="ECO:0000313" key="4">
    <source>
        <dbReference type="Proteomes" id="UP001189429"/>
    </source>
</evidence>
<comment type="caution">
    <text evidence="3">The sequence shown here is derived from an EMBL/GenBank/DDBJ whole genome shotgun (WGS) entry which is preliminary data.</text>
</comment>